<protein>
    <submittedName>
        <fullName evidence="3">Uncharacterized protein</fullName>
    </submittedName>
</protein>
<proteinExistence type="predicted"/>
<evidence type="ECO:0000256" key="1">
    <source>
        <dbReference type="SAM" id="MobiDB-lite"/>
    </source>
</evidence>
<evidence type="ECO:0000313" key="3">
    <source>
        <dbReference type="EMBL" id="TQS18823.1"/>
    </source>
</evidence>
<name>A0A544YPY0_9ACTN</name>
<dbReference type="AlphaFoldDB" id="A0A544YPY0"/>
<dbReference type="RefSeq" id="WP_142621161.1">
    <property type="nucleotide sequence ID" value="NZ_VIRM01000029.1"/>
</dbReference>
<keyword evidence="2" id="KW-0732">Signal</keyword>
<reference evidence="3 4" key="1">
    <citation type="submission" date="2019-07" db="EMBL/GenBank/DDBJ databases">
        <title>Microbispora hainanensis DSM 45428.</title>
        <authorList>
            <person name="Thawai C."/>
        </authorList>
    </citation>
    <scope>NUCLEOTIDE SEQUENCE [LARGE SCALE GENOMIC DNA]</scope>
    <source>
        <strain evidence="3 4">DSM 45428</strain>
    </source>
</reference>
<feature type="chain" id="PRO_5021888808" evidence="2">
    <location>
        <begin position="26"/>
        <end position="207"/>
    </location>
</feature>
<evidence type="ECO:0000313" key="4">
    <source>
        <dbReference type="Proteomes" id="UP000316541"/>
    </source>
</evidence>
<organism evidence="3 4">
    <name type="scientific">Microbispora hainanensis</name>
    <dbReference type="NCBI Taxonomy" id="568844"/>
    <lineage>
        <taxon>Bacteria</taxon>
        <taxon>Bacillati</taxon>
        <taxon>Actinomycetota</taxon>
        <taxon>Actinomycetes</taxon>
        <taxon>Streptosporangiales</taxon>
        <taxon>Streptosporangiaceae</taxon>
        <taxon>Microbispora</taxon>
    </lineage>
</organism>
<comment type="caution">
    <text evidence="3">The sequence shown here is derived from an EMBL/GenBank/DDBJ whole genome shotgun (WGS) entry which is preliminary data.</text>
</comment>
<gene>
    <name evidence="3" type="ORF">FLX08_22980</name>
</gene>
<evidence type="ECO:0000256" key="2">
    <source>
        <dbReference type="SAM" id="SignalP"/>
    </source>
</evidence>
<dbReference type="Proteomes" id="UP000316541">
    <property type="component" value="Unassembled WGS sequence"/>
</dbReference>
<feature type="region of interest" description="Disordered" evidence="1">
    <location>
        <begin position="109"/>
        <end position="139"/>
    </location>
</feature>
<feature type="signal peptide" evidence="2">
    <location>
        <begin position="1"/>
        <end position="25"/>
    </location>
</feature>
<sequence length="207" mass="20344">MMKRTRLLVAALTLTTLAAAGTAAAADTAPAPGAVKSGDATIKSGARAGADADADLAAIAAKLGVTTERLDSALVAAKMEDVPPGSFVTAVAADLGLPVSQVRDALGPIVAKPAPDGDNQGRADSTGTKARDGSQDSPFTTDAAAASLAAALGVDQAKAKDALAALVALGRVRPTSTDFGDIAASLGVGSDRLDAALRELKRSLSQG</sequence>
<dbReference type="EMBL" id="VIRM01000029">
    <property type="protein sequence ID" value="TQS18823.1"/>
    <property type="molecule type" value="Genomic_DNA"/>
</dbReference>
<accession>A0A544YPY0</accession>